<dbReference type="PANTHER" id="PTHR47845">
    <property type="entry name" value="NUCLEAR SPECKLE SPLICING REGULATORY PROTEIN 1 HOMOLOG"/>
    <property type="match status" value="1"/>
</dbReference>
<dbReference type="EMBL" id="AAYY01000001">
    <property type="protein sequence ID" value="EDP45380.1"/>
    <property type="molecule type" value="Genomic_DNA"/>
</dbReference>
<protein>
    <recommendedName>
        <fullName evidence="4">Nuclear speckle splicing regulatory protein 1 N-terminal domain-containing protein</fullName>
    </recommendedName>
</protein>
<feature type="compositionally biased region" description="Low complexity" evidence="3">
    <location>
        <begin position="13"/>
        <end position="32"/>
    </location>
</feature>
<dbReference type="FunCoup" id="A8PT53">
    <property type="interactions" value="30"/>
</dbReference>
<accession>A8PT53</accession>
<dbReference type="Proteomes" id="UP000008837">
    <property type="component" value="Unassembled WGS sequence"/>
</dbReference>
<feature type="compositionally biased region" description="Low complexity" evidence="3">
    <location>
        <begin position="66"/>
        <end position="79"/>
    </location>
</feature>
<dbReference type="InterPro" id="IPR018612">
    <property type="entry name" value="NSRP1_N"/>
</dbReference>
<dbReference type="GeneID" id="5856900"/>
<dbReference type="InParanoid" id="A8PT53"/>
<keyword evidence="2" id="KW-0175">Coiled coil</keyword>
<dbReference type="VEuPathDB" id="FungiDB:MGL_0369"/>
<evidence type="ECO:0000259" key="4">
    <source>
        <dbReference type="Pfam" id="PF09745"/>
    </source>
</evidence>
<evidence type="ECO:0000313" key="6">
    <source>
        <dbReference type="Proteomes" id="UP000008837"/>
    </source>
</evidence>
<dbReference type="OrthoDB" id="446635at2759"/>
<feature type="region of interest" description="Disordered" evidence="3">
    <location>
        <begin position="161"/>
        <end position="186"/>
    </location>
</feature>
<comment type="similarity">
    <text evidence="1">Belongs to the NSRP1 family.</text>
</comment>
<gene>
    <name evidence="5" type="ORF">MGL_0369</name>
</gene>
<reference evidence="5 6" key="1">
    <citation type="journal article" date="2007" name="Proc. Natl. Acad. Sci. U.S.A.">
        <title>Dandruff-associated Malassezia genomes reveal convergent and divergent virulence traits shared with plant and human fungal pathogens.</title>
        <authorList>
            <person name="Xu J."/>
            <person name="Saunders C.W."/>
            <person name="Hu P."/>
            <person name="Grant R.A."/>
            <person name="Boekhout T."/>
            <person name="Kuramae E.E."/>
            <person name="Kronstad J.W."/>
            <person name="Deangelis Y.M."/>
            <person name="Reeder N.L."/>
            <person name="Johnstone K.R."/>
            <person name="Leland M."/>
            <person name="Fieno A.M."/>
            <person name="Begley W.M."/>
            <person name="Sun Y."/>
            <person name="Lacey M.P."/>
            <person name="Chaudhary T."/>
            <person name="Keough T."/>
            <person name="Chu L."/>
            <person name="Sears R."/>
            <person name="Yuan B."/>
            <person name="Dawson T.L.Jr."/>
        </authorList>
    </citation>
    <scope>NUCLEOTIDE SEQUENCE [LARGE SCALE GENOMIC DNA]</scope>
    <source>
        <strain evidence="6">ATCC MYA-4612 / CBS 7966</strain>
    </source>
</reference>
<dbReference type="Pfam" id="PF09745">
    <property type="entry name" value="NSRP1_N"/>
    <property type="match status" value="1"/>
</dbReference>
<dbReference type="PANTHER" id="PTHR47845:SF1">
    <property type="entry name" value="NUCLEAR SPECKLE SPLICING REGULATORY PROTEIN 1 HOMOLOG"/>
    <property type="match status" value="1"/>
</dbReference>
<evidence type="ECO:0000256" key="1">
    <source>
        <dbReference type="ARBA" id="ARBA00010126"/>
    </source>
</evidence>
<dbReference type="KEGG" id="mgl:MGL_0369"/>
<keyword evidence="6" id="KW-1185">Reference proteome</keyword>
<evidence type="ECO:0000313" key="5">
    <source>
        <dbReference type="EMBL" id="EDP45380.1"/>
    </source>
</evidence>
<dbReference type="RefSeq" id="XP_001732594.1">
    <property type="nucleotide sequence ID" value="XM_001732542.1"/>
</dbReference>
<feature type="compositionally biased region" description="Basic and acidic residues" evidence="3">
    <location>
        <begin position="272"/>
        <end position="283"/>
    </location>
</feature>
<feature type="region of interest" description="Disordered" evidence="3">
    <location>
        <begin position="1"/>
        <end position="84"/>
    </location>
</feature>
<feature type="region of interest" description="Disordered" evidence="3">
    <location>
        <begin position="265"/>
        <end position="319"/>
    </location>
</feature>
<feature type="compositionally biased region" description="Basic and acidic residues" evidence="3">
    <location>
        <begin position="161"/>
        <end position="182"/>
    </location>
</feature>
<feature type="compositionally biased region" description="Polar residues" evidence="3">
    <location>
        <begin position="215"/>
        <end position="228"/>
    </location>
</feature>
<name>A8PT53_MALGO</name>
<feature type="region of interest" description="Disordered" evidence="3">
    <location>
        <begin position="209"/>
        <end position="244"/>
    </location>
</feature>
<sequence length="319" mass="36243">MSKPRLSFSLKKGATANNAPGASTSSASGQAGIPTQVQRAFSEANEPQNPLIPTRAGKAPAPVSKQVRQQQEEAQQLDESAFDYDGVYDQMKQVERDLRQAKKEQDSTRKPKYMNQFFKAAELRERDRMRAESKMIQRERAAEGDAFGDKEAFVTSAYKEQQEEWRRAEEEERVREARERSRSRGVAAFHQKILDEECRHRQATVEALTHRKLDTTSQCSNTTTSEPSVSDRARAEQAQAQGLHVELNDDQQIVDRRDLLKRGLNYVRKRKAPEDAHDNKDDTAIAETSSRSKRSQMMEEELLSRMAGSEDSDDDSCDE</sequence>
<dbReference type="InterPro" id="IPR053246">
    <property type="entry name" value="NS_splicing_regulatory_protein"/>
</dbReference>
<proteinExistence type="inferred from homology"/>
<dbReference type="GO" id="GO:0000381">
    <property type="term" value="P:regulation of alternative mRNA splicing, via spliceosome"/>
    <property type="evidence" value="ECO:0007669"/>
    <property type="project" value="InterPro"/>
</dbReference>
<comment type="caution">
    <text evidence="5">The sequence shown here is derived from an EMBL/GenBank/DDBJ whole genome shotgun (WGS) entry which is preliminary data.</text>
</comment>
<dbReference type="AlphaFoldDB" id="A8PT53"/>
<feature type="compositionally biased region" description="Acidic residues" evidence="3">
    <location>
        <begin position="310"/>
        <end position="319"/>
    </location>
</feature>
<evidence type="ECO:0000256" key="3">
    <source>
        <dbReference type="SAM" id="MobiDB-lite"/>
    </source>
</evidence>
<dbReference type="OMA" id="SKMIQRE"/>
<feature type="domain" description="Nuclear speckle splicing regulatory protein 1 N-terminal" evidence="4">
    <location>
        <begin position="68"/>
        <end position="183"/>
    </location>
</feature>
<dbReference type="STRING" id="425265.A8PT53"/>
<evidence type="ECO:0000256" key="2">
    <source>
        <dbReference type="ARBA" id="ARBA00023054"/>
    </source>
</evidence>
<organism evidence="5 6">
    <name type="scientific">Malassezia globosa (strain ATCC MYA-4612 / CBS 7966)</name>
    <name type="common">Dandruff-associated fungus</name>
    <dbReference type="NCBI Taxonomy" id="425265"/>
    <lineage>
        <taxon>Eukaryota</taxon>
        <taxon>Fungi</taxon>
        <taxon>Dikarya</taxon>
        <taxon>Basidiomycota</taxon>
        <taxon>Ustilaginomycotina</taxon>
        <taxon>Malasseziomycetes</taxon>
        <taxon>Malasseziales</taxon>
        <taxon>Malasseziaceae</taxon>
        <taxon>Malassezia</taxon>
    </lineage>
</organism>